<organism evidence="2 3">
    <name type="scientific">Trifolium medium</name>
    <dbReference type="NCBI Taxonomy" id="97028"/>
    <lineage>
        <taxon>Eukaryota</taxon>
        <taxon>Viridiplantae</taxon>
        <taxon>Streptophyta</taxon>
        <taxon>Embryophyta</taxon>
        <taxon>Tracheophyta</taxon>
        <taxon>Spermatophyta</taxon>
        <taxon>Magnoliopsida</taxon>
        <taxon>eudicotyledons</taxon>
        <taxon>Gunneridae</taxon>
        <taxon>Pentapetalae</taxon>
        <taxon>rosids</taxon>
        <taxon>fabids</taxon>
        <taxon>Fabales</taxon>
        <taxon>Fabaceae</taxon>
        <taxon>Papilionoideae</taxon>
        <taxon>50 kb inversion clade</taxon>
        <taxon>NPAAA clade</taxon>
        <taxon>Hologalegina</taxon>
        <taxon>IRL clade</taxon>
        <taxon>Trifolieae</taxon>
        <taxon>Trifolium</taxon>
    </lineage>
</organism>
<comment type="caution">
    <text evidence="2">The sequence shown here is derived from an EMBL/GenBank/DDBJ whole genome shotgun (WGS) entry which is preliminary data.</text>
</comment>
<evidence type="ECO:0000313" key="2">
    <source>
        <dbReference type="EMBL" id="MCI29376.1"/>
    </source>
</evidence>
<sequence length="120" mass="13385">MDSTYKTNRYGMPLFEMVGVASTGKTFNVAFAFLSNEKEENFTWALQQCQGLMRSEGMGPMVTLTDRDTALMNAVASVFPDASPMVCRFHVLKNVSTKCKQWCLTREGDGLKQSDVVKLV</sequence>
<accession>A0A392R0N2</accession>
<reference evidence="2 3" key="1">
    <citation type="journal article" date="2018" name="Front. Plant Sci.">
        <title>Red Clover (Trifolium pratense) and Zigzag Clover (T. medium) - A Picture of Genomic Similarities and Differences.</title>
        <authorList>
            <person name="Dluhosova J."/>
            <person name="Istvanek J."/>
            <person name="Nedelnik J."/>
            <person name="Repkova J."/>
        </authorList>
    </citation>
    <scope>NUCLEOTIDE SEQUENCE [LARGE SCALE GENOMIC DNA]</scope>
    <source>
        <strain evidence="3">cv. 10/8</strain>
        <tissue evidence="2">Leaf</tissue>
    </source>
</reference>
<protein>
    <submittedName>
        <fullName evidence="2">Protein FAR1-RELATED SEQUENCE 5-like</fullName>
    </submittedName>
</protein>
<name>A0A392R0N2_9FABA</name>
<dbReference type="PANTHER" id="PTHR31569:SF4">
    <property type="entry name" value="SWIM-TYPE DOMAIN-CONTAINING PROTEIN"/>
    <property type="match status" value="1"/>
</dbReference>
<evidence type="ECO:0000313" key="3">
    <source>
        <dbReference type="Proteomes" id="UP000265520"/>
    </source>
</evidence>
<dbReference type="Pfam" id="PF10551">
    <property type="entry name" value="MULE"/>
    <property type="match status" value="1"/>
</dbReference>
<dbReference type="Proteomes" id="UP000265520">
    <property type="component" value="Unassembled WGS sequence"/>
</dbReference>
<dbReference type="AlphaFoldDB" id="A0A392R0N2"/>
<feature type="non-terminal residue" evidence="2">
    <location>
        <position position="120"/>
    </location>
</feature>
<dbReference type="InterPro" id="IPR052579">
    <property type="entry name" value="Zinc_finger_SWIM"/>
</dbReference>
<dbReference type="InterPro" id="IPR018289">
    <property type="entry name" value="MULE_transposase_dom"/>
</dbReference>
<dbReference type="PANTHER" id="PTHR31569">
    <property type="entry name" value="SWIM-TYPE DOMAIN-CONTAINING PROTEIN"/>
    <property type="match status" value="1"/>
</dbReference>
<evidence type="ECO:0000259" key="1">
    <source>
        <dbReference type="Pfam" id="PF10551"/>
    </source>
</evidence>
<dbReference type="EMBL" id="LXQA010172099">
    <property type="protein sequence ID" value="MCI29376.1"/>
    <property type="molecule type" value="Genomic_DNA"/>
</dbReference>
<keyword evidence="3" id="KW-1185">Reference proteome</keyword>
<feature type="domain" description="MULE transposase" evidence="1">
    <location>
        <begin position="1"/>
        <end position="94"/>
    </location>
</feature>
<proteinExistence type="predicted"/>